<reference evidence="2 3" key="1">
    <citation type="journal article" date="2004" name="Environ. Microbiol.">
        <title>Phylogeny-function analysis of (meta)genomic libraries: screening for expression of ribosomal RNA genes by large-insert library fluorescent in situ hybridization (LIL-FISH).</title>
        <authorList>
            <person name="Leveau J.H."/>
            <person name="Gerards S."/>
            <person name="de Boer W."/>
            <person name="van Veen J.A."/>
        </authorList>
    </citation>
    <scope>NUCLEOTIDE SEQUENCE [LARGE SCALE GENOMIC DNA]</scope>
    <source>
        <strain evidence="2 3">Ter331</strain>
    </source>
</reference>
<sequence>MVLPEDSRLILLNCGTLAAGFRPHFYFSFLIVYHFAPMTSIRGPSFQLVDQIDAEQLQRDGGFGARTRPLLVKGALRNWQAQQSWSFEQMAALRYKDGSEPQVKFQNGLVEQGQTRHRPVMPVGPYLQELAALAKQALPDDVGLLPDRRRRQLAAGERFFLDWSHMQSFQPDRMYLAQWNILDEFPALRHDFSIKDLWPGWRWTWEYVFMGPANTVTGLHYDFPHNWFCQVRGSKEFILFPPEQTPHMCISEKYDWGAILSDINISQLDRQPDKLKEFEKTQGLYARVEAGDALFIPKRTWHAVVALEPSISLGVFGLTAPEVLFGGVPNEIKNVFHKMHLYRWGNCTCHKF</sequence>
<dbReference type="PANTHER" id="PTHR12461">
    <property type="entry name" value="HYPOXIA-INDUCIBLE FACTOR 1 ALPHA INHIBITOR-RELATED"/>
    <property type="match status" value="1"/>
</dbReference>
<organism evidence="2 3">
    <name type="scientific">Collimonas fungivorans (strain Ter331)</name>
    <dbReference type="NCBI Taxonomy" id="1005048"/>
    <lineage>
        <taxon>Bacteria</taxon>
        <taxon>Pseudomonadati</taxon>
        <taxon>Pseudomonadota</taxon>
        <taxon>Betaproteobacteria</taxon>
        <taxon>Burkholderiales</taxon>
        <taxon>Oxalobacteraceae</taxon>
        <taxon>Collimonas</taxon>
    </lineage>
</organism>
<dbReference type="SMART" id="SM00558">
    <property type="entry name" value="JmjC"/>
    <property type="match status" value="1"/>
</dbReference>
<dbReference type="HOGENOM" id="CLU_876360_0_0_4"/>
<dbReference type="Proteomes" id="UP000008392">
    <property type="component" value="Chromosome"/>
</dbReference>
<name>G0AD13_COLFT</name>
<feature type="domain" description="JmjC" evidence="1">
    <location>
        <begin position="174"/>
        <end position="334"/>
    </location>
</feature>
<dbReference type="EMBL" id="CP002745">
    <property type="protein sequence ID" value="AEK63118.1"/>
    <property type="molecule type" value="Genomic_DNA"/>
</dbReference>
<dbReference type="eggNOG" id="COG2850">
    <property type="taxonomic scope" value="Bacteria"/>
</dbReference>
<reference evidence="2 3" key="4">
    <citation type="journal article" date="2010" name="Environ. Microbiol.">
        <title>The bacterial genus Collimonas: mycophagy, weathering and other adaptive solutions to life in oligotrophic soil environments.</title>
        <authorList>
            <person name="Leveau J.H."/>
            <person name="Uroz S."/>
            <person name="de Boer W."/>
        </authorList>
    </citation>
    <scope>NUCLEOTIDE SEQUENCE [LARGE SCALE GENOMIC DNA]</scope>
    <source>
        <strain evidence="2 3">Ter331</strain>
    </source>
</reference>
<keyword evidence="3" id="KW-1185">Reference proteome</keyword>
<reference evidence="2 3" key="3">
    <citation type="journal article" date="2008" name="FEMS Microbiol. Ecol.">
        <title>Identification and characterization of genes underlying chitinolysis in Collimonas fungivorans Ter331.</title>
        <authorList>
            <person name="Fritsche K."/>
            <person name="de Boer W."/>
            <person name="Gerards S."/>
            <person name="van den Berg M."/>
            <person name="van Veen J.A."/>
            <person name="Leveau J.H."/>
        </authorList>
    </citation>
    <scope>NUCLEOTIDE SEQUENCE [LARGE SCALE GENOMIC DNA]</scope>
    <source>
        <strain evidence="2 3">Ter331</strain>
    </source>
</reference>
<dbReference type="Pfam" id="PF13621">
    <property type="entry name" value="Cupin_8"/>
    <property type="match status" value="1"/>
</dbReference>
<dbReference type="STRING" id="1005048.CFU_3294"/>
<dbReference type="KEGG" id="cfu:CFU_3294"/>
<protein>
    <recommendedName>
        <fullName evidence="1">JmjC domain-containing protein</fullName>
    </recommendedName>
</protein>
<reference evidence="2 3" key="5">
    <citation type="journal article" date="2011" name="ISME J.">
        <title>Dual transcriptional profiling of a bacterial/fungal confrontation: Collimonas fungivorans versus Aspergillus niger.</title>
        <authorList>
            <person name="Mela F."/>
            <person name="Fritsche K."/>
            <person name="de Boer W."/>
            <person name="van Veen J.A."/>
            <person name="de Graaff L.H."/>
            <person name="van den Berg M."/>
            <person name="Leveau J.H."/>
        </authorList>
    </citation>
    <scope>NUCLEOTIDE SEQUENCE [LARGE SCALE GENOMIC DNA]</scope>
    <source>
        <strain evidence="2 3">Ter331</strain>
    </source>
</reference>
<evidence type="ECO:0000313" key="2">
    <source>
        <dbReference type="EMBL" id="AEK63118.1"/>
    </source>
</evidence>
<dbReference type="SUPFAM" id="SSF51197">
    <property type="entry name" value="Clavaminate synthase-like"/>
    <property type="match status" value="1"/>
</dbReference>
<dbReference type="Gene3D" id="2.60.120.650">
    <property type="entry name" value="Cupin"/>
    <property type="match status" value="1"/>
</dbReference>
<reference evidence="2 3" key="2">
    <citation type="journal article" date="2006" name="J. Microbiol. Methods">
        <title>Genomic flank-sequencing of plasposon insertion sites for rapid identification of functional genes.</title>
        <authorList>
            <person name="Leveau J.H."/>
            <person name="Gerards S."/>
            <person name="Fritsche K."/>
            <person name="Zondag G."/>
            <person name="van Veen J.A."/>
        </authorList>
    </citation>
    <scope>NUCLEOTIDE SEQUENCE [LARGE SCALE GENOMIC DNA]</scope>
    <source>
        <strain evidence="2 3">Ter331</strain>
    </source>
</reference>
<accession>G0AD13</accession>
<proteinExistence type="predicted"/>
<dbReference type="AlphaFoldDB" id="G0AD13"/>
<evidence type="ECO:0000259" key="1">
    <source>
        <dbReference type="PROSITE" id="PS51184"/>
    </source>
</evidence>
<reference evidence="3" key="6">
    <citation type="submission" date="2011-05" db="EMBL/GenBank/DDBJ databases">
        <title>Complete sequence of Collimonas fungivorans Ter331.</title>
        <authorList>
            <person name="Leveau J.H."/>
        </authorList>
    </citation>
    <scope>NUCLEOTIDE SEQUENCE [LARGE SCALE GENOMIC DNA]</scope>
    <source>
        <strain evidence="3">Ter331</strain>
    </source>
</reference>
<evidence type="ECO:0000313" key="3">
    <source>
        <dbReference type="Proteomes" id="UP000008392"/>
    </source>
</evidence>
<gene>
    <name evidence="2" type="ordered locus">CFU_3294</name>
</gene>
<dbReference type="InterPro" id="IPR041667">
    <property type="entry name" value="Cupin_8"/>
</dbReference>
<dbReference type="PROSITE" id="PS51184">
    <property type="entry name" value="JMJC"/>
    <property type="match status" value="1"/>
</dbReference>
<dbReference type="InterPro" id="IPR003347">
    <property type="entry name" value="JmjC_dom"/>
</dbReference>
<dbReference type="PANTHER" id="PTHR12461:SF105">
    <property type="entry name" value="HYPOXIA-INDUCIBLE FACTOR 1-ALPHA INHIBITOR"/>
    <property type="match status" value="1"/>
</dbReference>